<evidence type="ECO:0000313" key="4">
    <source>
        <dbReference type="Proteomes" id="UP001211907"/>
    </source>
</evidence>
<evidence type="ECO:0000259" key="2">
    <source>
        <dbReference type="Pfam" id="PF13649"/>
    </source>
</evidence>
<sequence>MGSETSKSLQKIRKGTMTRFSSNQTDRSRSSPAVSENSSTPDDIKLVTSIDEDNGEKHYHGIEDHGYFLPNDIAAQDQFEIQHYILRHAFKGYLKFKNYYHVYDMTVISSISDVISTEVKKLLKTPDIKVVDVGCGKGWWLDSVMKVYPAPQYFGIDIDEEILRAAANYLPGSVSLTAGNSLKRLPFADSTFDFTHQRMMVTDYSKNNFPIAIKELFRITKNEGLIELVEER</sequence>
<evidence type="ECO:0000313" key="3">
    <source>
        <dbReference type="EMBL" id="KAJ3117377.1"/>
    </source>
</evidence>
<gene>
    <name evidence="3" type="ORF">HK100_000835</name>
</gene>
<feature type="domain" description="Methyltransferase" evidence="2">
    <location>
        <begin position="130"/>
        <end position="224"/>
    </location>
</feature>
<feature type="region of interest" description="Disordered" evidence="1">
    <location>
        <begin position="1"/>
        <end position="45"/>
    </location>
</feature>
<dbReference type="Gene3D" id="3.40.50.150">
    <property type="entry name" value="Vaccinia Virus protein VP39"/>
    <property type="match status" value="1"/>
</dbReference>
<dbReference type="SUPFAM" id="SSF53335">
    <property type="entry name" value="S-adenosyl-L-methionine-dependent methyltransferases"/>
    <property type="match status" value="1"/>
</dbReference>
<dbReference type="PANTHER" id="PTHR43591">
    <property type="entry name" value="METHYLTRANSFERASE"/>
    <property type="match status" value="1"/>
</dbReference>
<organism evidence="3 4">
    <name type="scientific">Physocladia obscura</name>
    <dbReference type="NCBI Taxonomy" id="109957"/>
    <lineage>
        <taxon>Eukaryota</taxon>
        <taxon>Fungi</taxon>
        <taxon>Fungi incertae sedis</taxon>
        <taxon>Chytridiomycota</taxon>
        <taxon>Chytridiomycota incertae sedis</taxon>
        <taxon>Chytridiomycetes</taxon>
        <taxon>Chytridiales</taxon>
        <taxon>Chytriomycetaceae</taxon>
        <taxon>Physocladia</taxon>
    </lineage>
</organism>
<dbReference type="Pfam" id="PF13649">
    <property type="entry name" value="Methyltransf_25"/>
    <property type="match status" value="1"/>
</dbReference>
<feature type="compositionally biased region" description="Polar residues" evidence="1">
    <location>
        <begin position="18"/>
        <end position="41"/>
    </location>
</feature>
<dbReference type="Proteomes" id="UP001211907">
    <property type="component" value="Unassembled WGS sequence"/>
</dbReference>
<evidence type="ECO:0000256" key="1">
    <source>
        <dbReference type="SAM" id="MobiDB-lite"/>
    </source>
</evidence>
<name>A0AAD5SZH8_9FUNG</name>
<dbReference type="InterPro" id="IPR029063">
    <property type="entry name" value="SAM-dependent_MTases_sf"/>
</dbReference>
<comment type="caution">
    <text evidence="3">The sequence shown here is derived from an EMBL/GenBank/DDBJ whole genome shotgun (WGS) entry which is preliminary data.</text>
</comment>
<reference evidence="3" key="1">
    <citation type="submission" date="2020-05" db="EMBL/GenBank/DDBJ databases">
        <title>Phylogenomic resolution of chytrid fungi.</title>
        <authorList>
            <person name="Stajich J.E."/>
            <person name="Amses K."/>
            <person name="Simmons R."/>
            <person name="Seto K."/>
            <person name="Myers J."/>
            <person name="Bonds A."/>
            <person name="Quandt C.A."/>
            <person name="Barry K."/>
            <person name="Liu P."/>
            <person name="Grigoriev I."/>
            <person name="Longcore J.E."/>
            <person name="James T.Y."/>
        </authorList>
    </citation>
    <scope>NUCLEOTIDE SEQUENCE</scope>
    <source>
        <strain evidence="3">JEL0513</strain>
    </source>
</reference>
<dbReference type="EMBL" id="JADGJH010001171">
    <property type="protein sequence ID" value="KAJ3117377.1"/>
    <property type="molecule type" value="Genomic_DNA"/>
</dbReference>
<accession>A0AAD5SZH8</accession>
<proteinExistence type="predicted"/>
<dbReference type="InterPro" id="IPR041698">
    <property type="entry name" value="Methyltransf_25"/>
</dbReference>
<keyword evidence="4" id="KW-1185">Reference proteome</keyword>
<protein>
    <recommendedName>
        <fullName evidence="2">Methyltransferase domain-containing protein</fullName>
    </recommendedName>
</protein>
<dbReference type="CDD" id="cd02440">
    <property type="entry name" value="AdoMet_MTases"/>
    <property type="match status" value="1"/>
</dbReference>
<dbReference type="AlphaFoldDB" id="A0AAD5SZH8"/>